<dbReference type="SUPFAM" id="SSF54593">
    <property type="entry name" value="Glyoxalase/Bleomycin resistance protein/Dihydroxybiphenyl dioxygenase"/>
    <property type="match status" value="1"/>
</dbReference>
<reference evidence="2 3" key="1">
    <citation type="submission" date="2023-11" db="EMBL/GenBank/DDBJ databases">
        <authorList>
            <person name="Bao R."/>
        </authorList>
    </citation>
    <scope>NUCLEOTIDE SEQUENCE [LARGE SCALE GENOMIC DNA]</scope>
    <source>
        <strain evidence="2 3">PJ23</strain>
    </source>
</reference>
<dbReference type="RefSeq" id="WP_319844886.1">
    <property type="nucleotide sequence ID" value="NZ_JAXAFJ010000007.1"/>
</dbReference>
<sequence length="146" mass="15956">MSRMIFVNLAVKDLPRSRAFFDALGFTFNEKFSDDTAACMVVSDTIFVMLLTEAKFQGFTPKSMVDAHSSTEVMNCLSCDSREEVDSMVAKAKAAGGTTFNEPKDYGFMYYHAFSDPDGHIWEIMWMDPAAAVDGCPEAAAAASSA</sequence>
<evidence type="ECO:0000259" key="1">
    <source>
        <dbReference type="PROSITE" id="PS51819"/>
    </source>
</evidence>
<dbReference type="EMBL" id="JAXAFJ010000007">
    <property type="protein sequence ID" value="MDX6806760.1"/>
    <property type="molecule type" value="Genomic_DNA"/>
</dbReference>
<organism evidence="2 3">
    <name type="scientific">Terrihabitans rhizophilus</name>
    <dbReference type="NCBI Taxonomy" id="3092662"/>
    <lineage>
        <taxon>Bacteria</taxon>
        <taxon>Pseudomonadati</taxon>
        <taxon>Pseudomonadota</taxon>
        <taxon>Alphaproteobacteria</taxon>
        <taxon>Hyphomicrobiales</taxon>
        <taxon>Terrihabitans</taxon>
    </lineage>
</organism>
<name>A0ABU4RSZ1_9HYPH</name>
<evidence type="ECO:0000313" key="2">
    <source>
        <dbReference type="EMBL" id="MDX6806760.1"/>
    </source>
</evidence>
<dbReference type="InterPro" id="IPR029068">
    <property type="entry name" value="Glyas_Bleomycin-R_OHBP_Dase"/>
</dbReference>
<gene>
    <name evidence="2" type="ORF">SCD90_11860</name>
</gene>
<dbReference type="InterPro" id="IPR053863">
    <property type="entry name" value="Glyoxy/Ble-like_N"/>
</dbReference>
<dbReference type="PANTHER" id="PTHR36503">
    <property type="entry name" value="BLR2520 PROTEIN"/>
    <property type="match status" value="1"/>
</dbReference>
<comment type="caution">
    <text evidence="2">The sequence shown here is derived from an EMBL/GenBank/DDBJ whole genome shotgun (WGS) entry which is preliminary data.</text>
</comment>
<dbReference type="Pfam" id="PF22677">
    <property type="entry name" value="Ble-like_N"/>
    <property type="match status" value="1"/>
</dbReference>
<proteinExistence type="predicted"/>
<evidence type="ECO:0000313" key="3">
    <source>
        <dbReference type="Proteomes" id="UP001274321"/>
    </source>
</evidence>
<dbReference type="Proteomes" id="UP001274321">
    <property type="component" value="Unassembled WGS sequence"/>
</dbReference>
<dbReference type="PROSITE" id="PS51819">
    <property type="entry name" value="VOC"/>
    <property type="match status" value="1"/>
</dbReference>
<feature type="domain" description="VOC" evidence="1">
    <location>
        <begin position="3"/>
        <end position="127"/>
    </location>
</feature>
<dbReference type="Gene3D" id="3.10.180.10">
    <property type="entry name" value="2,3-Dihydroxybiphenyl 1,2-Dioxygenase, domain 1"/>
    <property type="match status" value="1"/>
</dbReference>
<dbReference type="PANTHER" id="PTHR36503:SF2">
    <property type="entry name" value="BLR2408 PROTEIN"/>
    <property type="match status" value="1"/>
</dbReference>
<protein>
    <submittedName>
        <fullName evidence="2">VOC family protein</fullName>
    </submittedName>
</protein>
<dbReference type="InterPro" id="IPR037523">
    <property type="entry name" value="VOC_core"/>
</dbReference>
<accession>A0ABU4RSZ1</accession>
<keyword evidence="3" id="KW-1185">Reference proteome</keyword>
<dbReference type="CDD" id="cd09012">
    <property type="entry name" value="VOC_like"/>
    <property type="match status" value="1"/>
</dbReference>